<evidence type="ECO:0000256" key="1">
    <source>
        <dbReference type="SAM" id="MobiDB-lite"/>
    </source>
</evidence>
<sequence length="123" mass="13683">MVSGKTASKRYHDDDEEREIENVVHNRRSSVKQYTATKQKGNSQNDGEVRSLTVLPSDAHRQDGHDSEFVDGYNEEYEMAVAAERDLRKRTNEDDFTIASIPASISATSTALSKSKLGSLAYA</sequence>
<reference evidence="2" key="1">
    <citation type="journal article" date="2014" name="PLoS ONE">
        <title>Transcriptome-Based Identification of ABC Transporters in the Western Tarnished Plant Bug Lygus hesperus.</title>
        <authorList>
            <person name="Hull J.J."/>
            <person name="Chaney K."/>
            <person name="Geib S.M."/>
            <person name="Fabrick J.A."/>
            <person name="Brent C.S."/>
            <person name="Walsh D."/>
            <person name="Lavine L.C."/>
        </authorList>
    </citation>
    <scope>NUCLEOTIDE SEQUENCE</scope>
</reference>
<reference evidence="2" key="2">
    <citation type="submission" date="2014-07" db="EMBL/GenBank/DDBJ databases">
        <authorList>
            <person name="Hull J."/>
        </authorList>
    </citation>
    <scope>NUCLEOTIDE SEQUENCE</scope>
</reference>
<feature type="compositionally biased region" description="Polar residues" evidence="1">
    <location>
        <begin position="31"/>
        <end position="46"/>
    </location>
</feature>
<gene>
    <name evidence="2" type="ORF">CM83_6522</name>
    <name evidence="3" type="ORF">g.92612</name>
</gene>
<reference evidence="3" key="3">
    <citation type="journal article" date="2016" name="Gigascience">
        <title>De novo construction of an expanded transcriptome assembly for the western tarnished plant bug, Lygus hesperus.</title>
        <authorList>
            <person name="Tassone E.E."/>
            <person name="Geib S.M."/>
            <person name="Hall B."/>
            <person name="Fabrick J.A."/>
            <person name="Brent C.S."/>
            <person name="Hull J.J."/>
        </authorList>
    </citation>
    <scope>NUCLEOTIDE SEQUENCE</scope>
</reference>
<dbReference type="EMBL" id="GBHO01034038">
    <property type="protein sequence ID" value="JAG09566.1"/>
    <property type="molecule type" value="Transcribed_RNA"/>
</dbReference>
<evidence type="ECO:0000313" key="2">
    <source>
        <dbReference type="EMBL" id="JAG09566.1"/>
    </source>
</evidence>
<dbReference type="EMBL" id="GDHC01002326">
    <property type="protein sequence ID" value="JAQ16303.1"/>
    <property type="molecule type" value="Transcribed_RNA"/>
</dbReference>
<name>A0A0A9WQ71_LYGHE</name>
<feature type="compositionally biased region" description="Basic and acidic residues" evidence="1">
    <location>
        <begin position="58"/>
        <end position="68"/>
    </location>
</feature>
<accession>A0A0A9WQ71</accession>
<evidence type="ECO:0000313" key="3">
    <source>
        <dbReference type="EMBL" id="JAQ16303.1"/>
    </source>
</evidence>
<feature type="region of interest" description="Disordered" evidence="1">
    <location>
        <begin position="1"/>
        <end position="68"/>
    </location>
</feature>
<organism evidence="2">
    <name type="scientific">Lygus hesperus</name>
    <name type="common">Western plant bug</name>
    <dbReference type="NCBI Taxonomy" id="30085"/>
    <lineage>
        <taxon>Eukaryota</taxon>
        <taxon>Metazoa</taxon>
        <taxon>Ecdysozoa</taxon>
        <taxon>Arthropoda</taxon>
        <taxon>Hexapoda</taxon>
        <taxon>Insecta</taxon>
        <taxon>Pterygota</taxon>
        <taxon>Neoptera</taxon>
        <taxon>Paraneoptera</taxon>
        <taxon>Hemiptera</taxon>
        <taxon>Heteroptera</taxon>
        <taxon>Panheteroptera</taxon>
        <taxon>Cimicomorpha</taxon>
        <taxon>Miridae</taxon>
        <taxon>Mirini</taxon>
        <taxon>Lygus</taxon>
    </lineage>
</organism>
<proteinExistence type="predicted"/>
<dbReference type="AlphaFoldDB" id="A0A0A9WQ71"/>
<protein>
    <submittedName>
        <fullName evidence="2">Uncharacterized protein</fullName>
    </submittedName>
</protein>